<evidence type="ECO:0000313" key="3">
    <source>
        <dbReference type="Proteomes" id="UP000053144"/>
    </source>
</evidence>
<feature type="compositionally biased region" description="Basic and acidic residues" evidence="1">
    <location>
        <begin position="16"/>
        <end position="25"/>
    </location>
</feature>
<evidence type="ECO:0000256" key="1">
    <source>
        <dbReference type="SAM" id="MobiDB-lite"/>
    </source>
</evidence>
<dbReference type="EMBL" id="CM003380">
    <property type="protein sequence ID" value="KOM55277.1"/>
    <property type="molecule type" value="Genomic_DNA"/>
</dbReference>
<sequence>MANNMHKDKDEEDEDIKFQKSDEIISKSNQGSIPKEMSVTEEDEEKVVDEMMSVVKEVFGNLFKVAGCSMSSVIEATPLFKNEQLLKLENGSGMKEVIVVLTQKAFQEGRKLENECAKVAQDRELEEEEKMSLEACKESYISYILETCRNLNAMCRSSFQRWPCVPCGKC</sequence>
<reference evidence="3" key="1">
    <citation type="journal article" date="2015" name="Proc. Natl. Acad. Sci. U.S.A.">
        <title>Genome sequencing of adzuki bean (Vigna angularis) provides insight into high starch and low fat accumulation and domestication.</title>
        <authorList>
            <person name="Yang K."/>
            <person name="Tian Z."/>
            <person name="Chen C."/>
            <person name="Luo L."/>
            <person name="Zhao B."/>
            <person name="Wang Z."/>
            <person name="Yu L."/>
            <person name="Li Y."/>
            <person name="Sun Y."/>
            <person name="Li W."/>
            <person name="Chen Y."/>
            <person name="Li Y."/>
            <person name="Zhang Y."/>
            <person name="Ai D."/>
            <person name="Zhao J."/>
            <person name="Shang C."/>
            <person name="Ma Y."/>
            <person name="Wu B."/>
            <person name="Wang M."/>
            <person name="Gao L."/>
            <person name="Sun D."/>
            <person name="Zhang P."/>
            <person name="Guo F."/>
            <person name="Wang W."/>
            <person name="Li Y."/>
            <person name="Wang J."/>
            <person name="Varshney R.K."/>
            <person name="Wang J."/>
            <person name="Ling H.Q."/>
            <person name="Wan P."/>
        </authorList>
    </citation>
    <scope>NUCLEOTIDE SEQUENCE</scope>
    <source>
        <strain evidence="3">cv. Jingnong 6</strain>
    </source>
</reference>
<organism evidence="2 3">
    <name type="scientific">Phaseolus angularis</name>
    <name type="common">Azuki bean</name>
    <name type="synonym">Vigna angularis</name>
    <dbReference type="NCBI Taxonomy" id="3914"/>
    <lineage>
        <taxon>Eukaryota</taxon>
        <taxon>Viridiplantae</taxon>
        <taxon>Streptophyta</taxon>
        <taxon>Embryophyta</taxon>
        <taxon>Tracheophyta</taxon>
        <taxon>Spermatophyta</taxon>
        <taxon>Magnoliopsida</taxon>
        <taxon>eudicotyledons</taxon>
        <taxon>Gunneridae</taxon>
        <taxon>Pentapetalae</taxon>
        <taxon>rosids</taxon>
        <taxon>fabids</taxon>
        <taxon>Fabales</taxon>
        <taxon>Fabaceae</taxon>
        <taxon>Papilionoideae</taxon>
        <taxon>50 kb inversion clade</taxon>
        <taxon>NPAAA clade</taxon>
        <taxon>indigoferoid/millettioid clade</taxon>
        <taxon>Phaseoleae</taxon>
        <taxon>Vigna</taxon>
    </lineage>
</organism>
<name>A0A0L9VK38_PHAAN</name>
<dbReference type="Gramene" id="KOM55277">
    <property type="protein sequence ID" value="KOM55277"/>
    <property type="gene ID" value="LR48_Vigan10g116900"/>
</dbReference>
<dbReference type="AlphaFoldDB" id="A0A0L9VK38"/>
<accession>A0A0L9VK38</accession>
<evidence type="ECO:0000313" key="2">
    <source>
        <dbReference type="EMBL" id="KOM55277.1"/>
    </source>
</evidence>
<feature type="region of interest" description="Disordered" evidence="1">
    <location>
        <begin position="1"/>
        <end position="41"/>
    </location>
</feature>
<dbReference type="Proteomes" id="UP000053144">
    <property type="component" value="Chromosome 10"/>
</dbReference>
<proteinExistence type="predicted"/>
<protein>
    <submittedName>
        <fullName evidence="2">Uncharacterized protein</fullName>
    </submittedName>
</protein>
<gene>
    <name evidence="2" type="ORF">LR48_Vigan10g116900</name>
</gene>